<evidence type="ECO:0000313" key="2">
    <source>
        <dbReference type="EMBL" id="KAB2599861.1"/>
    </source>
</evidence>
<dbReference type="EMBL" id="SMOL01000753">
    <property type="protein sequence ID" value="KAB2599861.1"/>
    <property type="molecule type" value="Genomic_DNA"/>
</dbReference>
<dbReference type="PANTHER" id="PTHR35317">
    <property type="entry name" value="OS04G0629600 PROTEIN"/>
    <property type="match status" value="1"/>
</dbReference>
<reference evidence="2 3" key="3">
    <citation type="submission" date="2019-11" db="EMBL/GenBank/DDBJ databases">
        <title>A de novo genome assembly of a pear dwarfing rootstock.</title>
        <authorList>
            <person name="Wang F."/>
            <person name="Wang J."/>
            <person name="Li S."/>
            <person name="Zhang Y."/>
            <person name="Fang M."/>
            <person name="Ma L."/>
            <person name="Zhao Y."/>
            <person name="Jiang S."/>
        </authorList>
    </citation>
    <scope>NUCLEOTIDE SEQUENCE [LARGE SCALE GENOMIC DNA]</scope>
    <source>
        <strain evidence="2">S2</strain>
        <tissue evidence="2">Leaf</tissue>
    </source>
</reference>
<gene>
    <name evidence="2" type="ORF">D8674_010132</name>
</gene>
<sequence length="266" mass="29873">MSHDAGFNMLNLVNIEKLNGNNFNTWKQQIEMNLGILEFNIAFKTPKPTTLVVGSTAQEREHFAKWEIANQMSFLIMQNAMKEHIRDGISSCDLAKDYMARTEEKFKWYDKAKVGASLSAFINSKHDGSSSVREHLLKMVNISNKLNAMDIGITDQFLVHIALYFLSGEYDQIKVNYNTQKETWSINELIAICCQEEKRLKKSKADRVELANLVNTSKGKGKMIVGNKNDNCKGNKPSGSLTTPNAAIGPKKQFKGSGDISPRTEC</sequence>
<evidence type="ECO:0000256" key="1">
    <source>
        <dbReference type="SAM" id="MobiDB-lite"/>
    </source>
</evidence>
<dbReference type="PANTHER" id="PTHR35317:SF42">
    <property type="entry name" value="RETROTRANSPOSON GAG DOMAIN-CONTAINING PROTEIN"/>
    <property type="match status" value="1"/>
</dbReference>
<feature type="region of interest" description="Disordered" evidence="1">
    <location>
        <begin position="224"/>
        <end position="266"/>
    </location>
</feature>
<dbReference type="Pfam" id="PF14223">
    <property type="entry name" value="Retrotran_gag_2"/>
    <property type="match status" value="1"/>
</dbReference>
<proteinExistence type="predicted"/>
<organism evidence="2 3">
    <name type="scientific">Pyrus ussuriensis x Pyrus communis</name>
    <dbReference type="NCBI Taxonomy" id="2448454"/>
    <lineage>
        <taxon>Eukaryota</taxon>
        <taxon>Viridiplantae</taxon>
        <taxon>Streptophyta</taxon>
        <taxon>Embryophyta</taxon>
        <taxon>Tracheophyta</taxon>
        <taxon>Spermatophyta</taxon>
        <taxon>Magnoliopsida</taxon>
        <taxon>eudicotyledons</taxon>
        <taxon>Gunneridae</taxon>
        <taxon>Pentapetalae</taxon>
        <taxon>rosids</taxon>
        <taxon>fabids</taxon>
        <taxon>Rosales</taxon>
        <taxon>Rosaceae</taxon>
        <taxon>Amygdaloideae</taxon>
        <taxon>Maleae</taxon>
        <taxon>Pyrus</taxon>
    </lineage>
</organism>
<protein>
    <submittedName>
        <fullName evidence="2">Disease resistance protein</fullName>
    </submittedName>
</protein>
<comment type="caution">
    <text evidence="2">The sequence shown here is derived from an EMBL/GenBank/DDBJ whole genome shotgun (WGS) entry which is preliminary data.</text>
</comment>
<reference evidence="3" key="2">
    <citation type="submission" date="2019-10" db="EMBL/GenBank/DDBJ databases">
        <title>A de novo genome assembly of a pear dwarfing rootstock.</title>
        <authorList>
            <person name="Wang F."/>
            <person name="Wang J."/>
            <person name="Li S."/>
            <person name="Zhang Y."/>
            <person name="Fang M."/>
            <person name="Ma L."/>
            <person name="Zhao Y."/>
            <person name="Jiang S."/>
        </authorList>
    </citation>
    <scope>NUCLEOTIDE SEQUENCE [LARGE SCALE GENOMIC DNA]</scope>
</reference>
<evidence type="ECO:0000313" key="3">
    <source>
        <dbReference type="Proteomes" id="UP000327157"/>
    </source>
</evidence>
<keyword evidence="3" id="KW-1185">Reference proteome</keyword>
<dbReference type="AlphaFoldDB" id="A0A5N5FDE1"/>
<name>A0A5N5FDE1_9ROSA</name>
<accession>A0A5N5FDE1</accession>
<dbReference type="OrthoDB" id="1633296at2759"/>
<reference evidence="2 3" key="1">
    <citation type="submission" date="2019-09" db="EMBL/GenBank/DDBJ databases">
        <authorList>
            <person name="Ou C."/>
        </authorList>
    </citation>
    <scope>NUCLEOTIDE SEQUENCE [LARGE SCALE GENOMIC DNA]</scope>
    <source>
        <strain evidence="2">S2</strain>
        <tissue evidence="2">Leaf</tissue>
    </source>
</reference>
<dbReference type="Proteomes" id="UP000327157">
    <property type="component" value="Chromosome 13"/>
</dbReference>